<dbReference type="RefSeq" id="WP_185985780.1">
    <property type="nucleotide sequence ID" value="NZ_BAAALZ010000004.1"/>
</dbReference>
<evidence type="ECO:0000313" key="4">
    <source>
        <dbReference type="Proteomes" id="UP000586095"/>
    </source>
</evidence>
<keyword evidence="2" id="KW-0472">Membrane</keyword>
<feature type="compositionally biased region" description="Low complexity" evidence="1">
    <location>
        <begin position="328"/>
        <end position="345"/>
    </location>
</feature>
<keyword evidence="2" id="KW-0812">Transmembrane</keyword>
<feature type="transmembrane region" description="Helical" evidence="2">
    <location>
        <begin position="143"/>
        <end position="160"/>
    </location>
</feature>
<feature type="transmembrane region" description="Helical" evidence="2">
    <location>
        <begin position="181"/>
        <end position="199"/>
    </location>
</feature>
<feature type="region of interest" description="Disordered" evidence="1">
    <location>
        <begin position="249"/>
        <end position="269"/>
    </location>
</feature>
<gene>
    <name evidence="3" type="ORF">BJ960_000047</name>
</gene>
<feature type="compositionally biased region" description="Polar residues" evidence="1">
    <location>
        <begin position="382"/>
        <end position="391"/>
    </location>
</feature>
<comment type="caution">
    <text evidence="3">The sequence shown here is derived from an EMBL/GenBank/DDBJ whole genome shotgun (WGS) entry which is preliminary data.</text>
</comment>
<evidence type="ECO:0000313" key="3">
    <source>
        <dbReference type="EMBL" id="NYD25244.1"/>
    </source>
</evidence>
<feature type="transmembrane region" description="Helical" evidence="2">
    <location>
        <begin position="119"/>
        <end position="137"/>
    </location>
</feature>
<reference evidence="3 4" key="1">
    <citation type="submission" date="2020-07" db="EMBL/GenBank/DDBJ databases">
        <title>Sequencing the genomes of 1000 actinobacteria strains.</title>
        <authorList>
            <person name="Klenk H.-P."/>
        </authorList>
    </citation>
    <scope>NUCLEOTIDE SEQUENCE [LARGE SCALE GENOMIC DNA]</scope>
    <source>
        <strain evidence="3 4">DSM 17380</strain>
    </source>
</reference>
<keyword evidence="4" id="KW-1185">Reference proteome</keyword>
<accession>A0A852RA31</accession>
<feature type="region of interest" description="Disordered" evidence="1">
    <location>
        <begin position="298"/>
        <end position="391"/>
    </location>
</feature>
<evidence type="ECO:0000256" key="2">
    <source>
        <dbReference type="SAM" id="Phobius"/>
    </source>
</evidence>
<dbReference type="Proteomes" id="UP000586095">
    <property type="component" value="Unassembled WGS sequence"/>
</dbReference>
<dbReference type="EMBL" id="JACCBD010000001">
    <property type="protein sequence ID" value="NYD25244.1"/>
    <property type="molecule type" value="Genomic_DNA"/>
</dbReference>
<organism evidence="3 4">
    <name type="scientific">Leucobacter aridicollis</name>
    <dbReference type="NCBI Taxonomy" id="283878"/>
    <lineage>
        <taxon>Bacteria</taxon>
        <taxon>Bacillati</taxon>
        <taxon>Actinomycetota</taxon>
        <taxon>Actinomycetes</taxon>
        <taxon>Micrococcales</taxon>
        <taxon>Microbacteriaceae</taxon>
        <taxon>Leucobacter</taxon>
    </lineage>
</organism>
<evidence type="ECO:0000256" key="1">
    <source>
        <dbReference type="SAM" id="MobiDB-lite"/>
    </source>
</evidence>
<sequence length="391" mass="42006">MNVSVSQTNAQRAEAFTAEVRSHLSDLPTDELDELLDGLGADITERLSEGDSLDSLGDAAHYAEELRQAAGLPVRATAKPAKLTTAERVERLKQRGATWFDATPGRQGFRDLMVSLRPVWWVLRAVVGAWVALLLLQHPLVNGFPISFWSLVFTLALIVVSVQWGRGRWLPHQWLVRVRDIANVAAVILTVPFLVASWANISTPRVDYIVEDMSYQGLAHNGGQITNIYAYDCAGNLLEAVRLYDQDGNPLTTMGEDEPTPPDSWVEGEDRSYAHSFNPVARDAEAWNVFPLSNAPYSDVTGEPGAPAAAQPQRTELPPLSRDCVDPAASADNADSAEGATTEGAATDDAEGEGPATPEKPANDGSAETDRPAAAVAASSSRTTPGQPASR</sequence>
<name>A0A852RA31_9MICO</name>
<keyword evidence="2" id="KW-1133">Transmembrane helix</keyword>
<proteinExistence type="predicted"/>
<protein>
    <submittedName>
        <fullName evidence="3">Uncharacterized protein</fullName>
    </submittedName>
</protein>
<dbReference type="AlphaFoldDB" id="A0A852RA31"/>